<dbReference type="CDD" id="cd00773">
    <property type="entry name" value="HisRS-like_core"/>
    <property type="match status" value="1"/>
</dbReference>
<evidence type="ECO:0000256" key="3">
    <source>
        <dbReference type="ARBA" id="ARBA00005539"/>
    </source>
</evidence>
<keyword evidence="11" id="KW-0808">Transferase</keyword>
<comment type="subunit">
    <text evidence="9">Heteromultimer composed of HisG and HisZ subunits.</text>
</comment>
<dbReference type="Gene3D" id="3.30.930.10">
    <property type="entry name" value="Bira Bifunctional Protein, Domain 2"/>
    <property type="match status" value="1"/>
</dbReference>
<keyword evidence="12" id="KW-1185">Reference proteome</keyword>
<dbReference type="NCBIfam" id="TIGR00443">
    <property type="entry name" value="hisZ_biosyn_reg"/>
    <property type="match status" value="1"/>
</dbReference>
<dbReference type="SUPFAM" id="SSF55681">
    <property type="entry name" value="Class II aaRS and biotin synthetases"/>
    <property type="match status" value="1"/>
</dbReference>
<reference evidence="11 12" key="1">
    <citation type="submission" date="2022-11" db="EMBL/GenBank/DDBJ databases">
        <authorList>
            <person name="Caiyu Z."/>
        </authorList>
    </citation>
    <scope>NUCLEOTIDE SEQUENCE [LARGE SCALE GENOMIC DNA]</scope>
    <source>
        <strain evidence="11 12">YR-4</strain>
    </source>
</reference>
<accession>A0ABT4BTI0</accession>
<keyword evidence="11" id="KW-0328">Glycosyltransferase</keyword>
<comment type="function">
    <text evidence="8 9">Required for the first step of histidine biosynthesis. May allow the feedback regulation of ATP phosphoribosyltransferase activity by histidine.</text>
</comment>
<comment type="similarity">
    <text evidence="3 9">Belongs to the class-II aminoacyl-tRNA synthetase family. HisZ subfamily.</text>
</comment>
<name>A0ABT4BTI0_9FIRM</name>
<dbReference type="PIRSF" id="PIRSF001549">
    <property type="entry name" value="His-tRNA_synth"/>
    <property type="match status" value="1"/>
</dbReference>
<comment type="subcellular location">
    <subcellularLocation>
        <location evidence="1 9">Cytoplasm</location>
    </subcellularLocation>
</comment>
<keyword evidence="7 9" id="KW-0368">Histidine biosynthesis</keyword>
<evidence type="ECO:0000313" key="12">
    <source>
        <dbReference type="Proteomes" id="UP001082703"/>
    </source>
</evidence>
<dbReference type="GO" id="GO:0016757">
    <property type="term" value="F:glycosyltransferase activity"/>
    <property type="evidence" value="ECO:0007669"/>
    <property type="project" value="UniProtKB-KW"/>
</dbReference>
<evidence type="ECO:0000256" key="4">
    <source>
        <dbReference type="ARBA" id="ARBA00020397"/>
    </source>
</evidence>
<comment type="caution">
    <text evidence="11">The sequence shown here is derived from an EMBL/GenBank/DDBJ whole genome shotgun (WGS) entry which is preliminary data.</text>
</comment>
<evidence type="ECO:0000256" key="8">
    <source>
        <dbReference type="ARBA" id="ARBA00025246"/>
    </source>
</evidence>
<feature type="domain" description="Aminoacyl-transfer RNA synthetases class-II family profile" evidence="10">
    <location>
        <begin position="22"/>
        <end position="333"/>
    </location>
</feature>
<evidence type="ECO:0000256" key="5">
    <source>
        <dbReference type="ARBA" id="ARBA00022490"/>
    </source>
</evidence>
<keyword evidence="5 9" id="KW-0963">Cytoplasm</keyword>
<gene>
    <name evidence="9 11" type="primary">hisZ</name>
    <name evidence="11" type="ORF">OUY18_02970</name>
</gene>
<comment type="pathway">
    <text evidence="2 9">Amino-acid biosynthesis; L-histidine biosynthesis; L-histidine from 5-phospho-alpha-D-ribose 1-diphosphate: step 1/9.</text>
</comment>
<evidence type="ECO:0000256" key="1">
    <source>
        <dbReference type="ARBA" id="ARBA00004496"/>
    </source>
</evidence>
<evidence type="ECO:0000259" key="10">
    <source>
        <dbReference type="PROSITE" id="PS50862"/>
    </source>
</evidence>
<dbReference type="InterPro" id="IPR006195">
    <property type="entry name" value="aa-tRNA-synth_II"/>
</dbReference>
<dbReference type="InterPro" id="IPR041715">
    <property type="entry name" value="HisRS-like_core"/>
</dbReference>
<evidence type="ECO:0000256" key="9">
    <source>
        <dbReference type="HAMAP-Rule" id="MF_00125"/>
    </source>
</evidence>
<comment type="miscellaneous">
    <text evidence="9">This function is generally fulfilled by the C-terminal part of HisG, which is missing in some bacteria such as this one.</text>
</comment>
<proteinExistence type="inferred from homology"/>
<dbReference type="PROSITE" id="PS50862">
    <property type="entry name" value="AA_TRNA_LIGASE_II"/>
    <property type="match status" value="1"/>
</dbReference>
<dbReference type="InterPro" id="IPR004517">
    <property type="entry name" value="HisZ"/>
</dbReference>
<sequence>MKKYNKITPEGTKDLLFEECLVRRHIEKTLTGVFSSHGFKEVVTPGLEFYDVFDPEFSGIGQEVMYKMSDKRGRLIVMRPDSTLPIARLVATRLQNLPKPVRLFYTQPIYRNNTALTGRSDETVQTGIEMLGAEGMRADLEVIVTAVEALNKCVPNFRFELGHAGFFRALAEQLPVSEDLREDIRQAIESKNYAALNTILDRLEPSRQVTAMRTLPRLFGGEEVFDRAASFCLDEKSANTLTYLHDLYRSLIQFGLGDKIMVDLGLVQRNDYYTNIVFSAYVEECGDAVLLGGRYDKLLERFDMPMPAIGFAINVDAISKILLSSGNTAEILPADVLVHGEAGFEIQALKYASALVQKGLKCENSIFDERAKALEYAKICGIKRVDCIGDTIESIMISQDGEL</sequence>
<dbReference type="PANTHER" id="PTHR43707">
    <property type="entry name" value="HISTIDYL-TRNA SYNTHETASE"/>
    <property type="match status" value="1"/>
</dbReference>
<protein>
    <recommendedName>
        <fullName evidence="4 9">ATP phosphoribosyltransferase regulatory subunit</fullName>
    </recommendedName>
</protein>
<dbReference type="PANTHER" id="PTHR43707:SF6">
    <property type="entry name" value="ATP PHOSPHORIBOSYLTRANSFERASE REGULATORY SUBUNIT"/>
    <property type="match status" value="1"/>
</dbReference>
<dbReference type="InterPro" id="IPR045864">
    <property type="entry name" value="aa-tRNA-synth_II/BPL/LPL"/>
</dbReference>
<evidence type="ECO:0000256" key="7">
    <source>
        <dbReference type="ARBA" id="ARBA00023102"/>
    </source>
</evidence>
<evidence type="ECO:0000256" key="2">
    <source>
        <dbReference type="ARBA" id="ARBA00004667"/>
    </source>
</evidence>
<dbReference type="HAMAP" id="MF_00125">
    <property type="entry name" value="HisZ"/>
    <property type="match status" value="1"/>
</dbReference>
<dbReference type="InterPro" id="IPR004516">
    <property type="entry name" value="HisRS/HisZ"/>
</dbReference>
<dbReference type="EMBL" id="JAPOHA010000002">
    <property type="protein sequence ID" value="MCY1713218.1"/>
    <property type="molecule type" value="Genomic_DNA"/>
</dbReference>
<dbReference type="Pfam" id="PF13393">
    <property type="entry name" value="tRNA-synt_His"/>
    <property type="match status" value="1"/>
</dbReference>
<evidence type="ECO:0000313" key="11">
    <source>
        <dbReference type="EMBL" id="MCY1713218.1"/>
    </source>
</evidence>
<dbReference type="RefSeq" id="WP_268057217.1">
    <property type="nucleotide sequence ID" value="NZ_JAPOHA010000002.1"/>
</dbReference>
<evidence type="ECO:0000256" key="6">
    <source>
        <dbReference type="ARBA" id="ARBA00022605"/>
    </source>
</evidence>
<organism evidence="11 12">
    <name type="scientific">Caproiciproducens galactitolivorans</name>
    <dbReference type="NCBI Taxonomy" id="642589"/>
    <lineage>
        <taxon>Bacteria</taxon>
        <taxon>Bacillati</taxon>
        <taxon>Bacillota</taxon>
        <taxon>Clostridia</taxon>
        <taxon>Eubacteriales</taxon>
        <taxon>Acutalibacteraceae</taxon>
        <taxon>Caproiciproducens</taxon>
    </lineage>
</organism>
<keyword evidence="6 9" id="KW-0028">Amino-acid biosynthesis</keyword>
<dbReference type="Proteomes" id="UP001082703">
    <property type="component" value="Unassembled WGS sequence"/>
</dbReference>